<evidence type="ECO:0000256" key="4">
    <source>
        <dbReference type="ARBA" id="ARBA00022898"/>
    </source>
</evidence>
<dbReference type="InterPro" id="IPR021115">
    <property type="entry name" value="Pyridoxal-P_BS"/>
</dbReference>
<dbReference type="PROSITE" id="PS00392">
    <property type="entry name" value="DDC_GAD_HDC_YDC"/>
    <property type="match status" value="1"/>
</dbReference>
<protein>
    <recommendedName>
        <fullName evidence="11">Aromatic-L-amino-acid decarboxylase</fullName>
    </recommendedName>
</protein>
<sequence>MAIDRQEPPEQASPLTNGSSNMASLNNPMSASSFVAAAQSSLDYIVSYYKRLTSISPLSQVKPGYLRPLLPASAPESPEPWSTIQSDIERLIEPGLTHWQSPNFMAFFPASSTYPGMLGELYSAAFTAPAFNWQCSPVVTELETVMMDWMCKLFGLSEDFLSEGEGGGVIQGSASEAVVTCIVAAREKALLQHTAGLSGEAKDQKRAEVMAKLVALGSEQAHSSVAKGALIAGVRHRSIHARTEDHFALTHDSVSTALQQCQNEGLIPFFLSLTLGTTNTCAIDDFVGLSPLLAPLQHELWTHVDAAYAGAALILPKYQHLSAHISTFARSIDVNMHKWLLTNFDASCLFVRRRRDLTDALSITPAYLRNHASDAGLVTDYRDWQIPLGRRFRALKIWFVVRTYGAQGLRDHIQRHCDMGEQFGTWIRARHDLFSVVAGPSFALNVFTIKPPTTNRHQSDTIHSTEIAEGGVTAAAAPSSSSSESPLADGVAASKPSSSAVRAAAAAAAEVSSLEANALTQAVYEAINAAGKIFITSTVVNDVYAIRVVSANPLTDVEHVRAGFDEIVRVTEKVRGGWKWGIDVSLV</sequence>
<dbReference type="GO" id="GO:0016831">
    <property type="term" value="F:carboxy-lyase activity"/>
    <property type="evidence" value="ECO:0007669"/>
    <property type="project" value="UniProtKB-KW"/>
</dbReference>
<evidence type="ECO:0000256" key="8">
    <source>
        <dbReference type="SAM" id="MobiDB-lite"/>
    </source>
</evidence>
<feature type="compositionally biased region" description="Polar residues" evidence="8">
    <location>
        <begin position="13"/>
        <end position="22"/>
    </location>
</feature>
<gene>
    <name evidence="9" type="ORF">GOMPHAMPRED_002265</name>
</gene>
<dbReference type="Gene3D" id="3.40.640.10">
    <property type="entry name" value="Type I PLP-dependent aspartate aminotransferase-like (Major domain)"/>
    <property type="match status" value="1"/>
</dbReference>
<feature type="region of interest" description="Disordered" evidence="8">
    <location>
        <begin position="1"/>
        <end position="22"/>
    </location>
</feature>
<evidence type="ECO:0000256" key="5">
    <source>
        <dbReference type="ARBA" id="ARBA00023239"/>
    </source>
</evidence>
<evidence type="ECO:0000256" key="6">
    <source>
        <dbReference type="PIRSR" id="PIRSR602129-50"/>
    </source>
</evidence>
<evidence type="ECO:0000256" key="1">
    <source>
        <dbReference type="ARBA" id="ARBA00001933"/>
    </source>
</evidence>
<evidence type="ECO:0000256" key="7">
    <source>
        <dbReference type="RuleBase" id="RU000382"/>
    </source>
</evidence>
<keyword evidence="10" id="KW-1185">Reference proteome</keyword>
<evidence type="ECO:0000256" key="3">
    <source>
        <dbReference type="ARBA" id="ARBA00022793"/>
    </source>
</evidence>
<dbReference type="PANTHER" id="PTHR11999:SF70">
    <property type="entry name" value="MIP05841P"/>
    <property type="match status" value="1"/>
</dbReference>
<dbReference type="InterPro" id="IPR002129">
    <property type="entry name" value="PyrdxlP-dep_de-COase"/>
</dbReference>
<dbReference type="SUPFAM" id="SSF53383">
    <property type="entry name" value="PLP-dependent transferases"/>
    <property type="match status" value="1"/>
</dbReference>
<evidence type="ECO:0000313" key="10">
    <source>
        <dbReference type="Proteomes" id="UP000664169"/>
    </source>
</evidence>
<dbReference type="Gene3D" id="3.90.1150.170">
    <property type="match status" value="1"/>
</dbReference>
<dbReference type="AlphaFoldDB" id="A0A8H3IHP1"/>
<dbReference type="GO" id="GO:0030170">
    <property type="term" value="F:pyridoxal phosphate binding"/>
    <property type="evidence" value="ECO:0007669"/>
    <property type="project" value="InterPro"/>
</dbReference>
<proteinExistence type="inferred from homology"/>
<comment type="similarity">
    <text evidence="2 7">Belongs to the group II decarboxylase family.</text>
</comment>
<dbReference type="Gene3D" id="1.20.1340.10">
    <property type="entry name" value="dopa decarboxylase, N-terminal domain"/>
    <property type="match status" value="1"/>
</dbReference>
<evidence type="ECO:0008006" key="11">
    <source>
        <dbReference type="Google" id="ProtNLM"/>
    </source>
</evidence>
<organism evidence="9 10">
    <name type="scientific">Gomphillus americanus</name>
    <dbReference type="NCBI Taxonomy" id="1940652"/>
    <lineage>
        <taxon>Eukaryota</taxon>
        <taxon>Fungi</taxon>
        <taxon>Dikarya</taxon>
        <taxon>Ascomycota</taxon>
        <taxon>Pezizomycotina</taxon>
        <taxon>Lecanoromycetes</taxon>
        <taxon>OSLEUM clade</taxon>
        <taxon>Ostropomycetidae</taxon>
        <taxon>Ostropales</taxon>
        <taxon>Graphidaceae</taxon>
        <taxon>Gomphilloideae</taxon>
        <taxon>Gomphillus</taxon>
    </lineage>
</organism>
<keyword evidence="4 6" id="KW-0663">Pyridoxal phosphate</keyword>
<dbReference type="Pfam" id="PF00282">
    <property type="entry name" value="Pyridoxal_deC"/>
    <property type="match status" value="1"/>
</dbReference>
<dbReference type="Proteomes" id="UP000664169">
    <property type="component" value="Unassembled WGS sequence"/>
</dbReference>
<dbReference type="OrthoDB" id="639767at2759"/>
<name>A0A8H3IHP1_9LECA</name>
<reference evidence="9" key="1">
    <citation type="submission" date="2021-03" db="EMBL/GenBank/DDBJ databases">
        <authorList>
            <person name="Tagirdzhanova G."/>
        </authorList>
    </citation>
    <scope>NUCLEOTIDE SEQUENCE</scope>
</reference>
<dbReference type="PANTHER" id="PTHR11999">
    <property type="entry name" value="GROUP II PYRIDOXAL-5-PHOSPHATE DECARBOXYLASE"/>
    <property type="match status" value="1"/>
</dbReference>
<comment type="cofactor">
    <cofactor evidence="1 6 7">
        <name>pyridoxal 5'-phosphate</name>
        <dbReference type="ChEBI" id="CHEBI:597326"/>
    </cofactor>
</comment>
<dbReference type="InterPro" id="IPR015421">
    <property type="entry name" value="PyrdxlP-dep_Trfase_major"/>
</dbReference>
<comment type="caution">
    <text evidence="9">The sequence shown here is derived from an EMBL/GenBank/DDBJ whole genome shotgun (WGS) entry which is preliminary data.</text>
</comment>
<dbReference type="InterPro" id="IPR015424">
    <property type="entry name" value="PyrdxlP-dep_Trfase"/>
</dbReference>
<evidence type="ECO:0000256" key="2">
    <source>
        <dbReference type="ARBA" id="ARBA00009533"/>
    </source>
</evidence>
<feature type="modified residue" description="N6-(pyridoxal phosphate)lysine" evidence="6">
    <location>
        <position position="338"/>
    </location>
</feature>
<dbReference type="GO" id="GO:0019752">
    <property type="term" value="P:carboxylic acid metabolic process"/>
    <property type="evidence" value="ECO:0007669"/>
    <property type="project" value="InterPro"/>
</dbReference>
<dbReference type="GO" id="GO:0005737">
    <property type="term" value="C:cytoplasm"/>
    <property type="evidence" value="ECO:0007669"/>
    <property type="project" value="TreeGrafter"/>
</dbReference>
<dbReference type="GO" id="GO:0006520">
    <property type="term" value="P:amino acid metabolic process"/>
    <property type="evidence" value="ECO:0007669"/>
    <property type="project" value="InterPro"/>
</dbReference>
<keyword evidence="3" id="KW-0210">Decarboxylase</keyword>
<dbReference type="InterPro" id="IPR010977">
    <property type="entry name" value="Aromatic_deC"/>
</dbReference>
<evidence type="ECO:0000313" key="9">
    <source>
        <dbReference type="EMBL" id="CAF9921235.1"/>
    </source>
</evidence>
<keyword evidence="5 7" id="KW-0456">Lyase</keyword>
<dbReference type="PRINTS" id="PR00800">
    <property type="entry name" value="YHDCRBOXLASE"/>
</dbReference>
<dbReference type="EMBL" id="CAJPDQ010000016">
    <property type="protein sequence ID" value="CAF9921235.1"/>
    <property type="molecule type" value="Genomic_DNA"/>
</dbReference>
<accession>A0A8H3IHP1</accession>